<feature type="region of interest" description="Disordered" evidence="1">
    <location>
        <begin position="168"/>
        <end position="192"/>
    </location>
</feature>
<dbReference type="InterPro" id="IPR038713">
    <property type="entry name" value="Terminase_Gp1_N_sf"/>
</dbReference>
<organism evidence="2 3">
    <name type="scientific">Citrobacter bitternis</name>
    <dbReference type="NCBI Taxonomy" id="1585982"/>
    <lineage>
        <taxon>Bacteria</taxon>
        <taxon>Pseudomonadati</taxon>
        <taxon>Pseudomonadota</taxon>
        <taxon>Gammaproteobacteria</taxon>
        <taxon>Enterobacterales</taxon>
        <taxon>Enterobacteriaceae</taxon>
        <taxon>Citrobacter</taxon>
    </lineage>
</organism>
<sequence>MASKKLTAEQQQLFDVLTPLQQKFSLAIIKGKNQTDAYKAAKGKAKGDAMRAAASRMYANVNVAAFIKSVLGEVVDEAIMGREEALKRLTSLGRMSLYDIAEFRNGVIGEDEDGQPVIQASWSFKDSALLTPEALAAISELTAGPQGLKIKMHDPKAAIKQLTEMQGWEAPKKSELSGPGGGPIQHEDMTDEQLKEALQELGYGRRKNQLEEKLDNS</sequence>
<protein>
    <submittedName>
        <fullName evidence="2">Terminase small subunit</fullName>
    </submittedName>
</protein>
<dbReference type="InterPro" id="IPR005335">
    <property type="entry name" value="Terminase_ssu"/>
</dbReference>
<gene>
    <name evidence="2" type="ORF">ACFPZP_11825</name>
</gene>
<keyword evidence="3" id="KW-1185">Reference proteome</keyword>
<dbReference type="Pfam" id="PF03592">
    <property type="entry name" value="Terminase_2"/>
    <property type="match status" value="1"/>
</dbReference>
<dbReference type="EMBL" id="JBHSRG010000005">
    <property type="protein sequence ID" value="MFC6121737.1"/>
    <property type="molecule type" value="Genomic_DNA"/>
</dbReference>
<dbReference type="RefSeq" id="WP_378108951.1">
    <property type="nucleotide sequence ID" value="NZ_JBHSRG010000005.1"/>
</dbReference>
<reference evidence="3" key="1">
    <citation type="journal article" date="2019" name="Int. J. Syst. Evol. Microbiol.">
        <title>The Global Catalogue of Microorganisms (GCM) 10K type strain sequencing project: providing services to taxonomists for standard genome sequencing and annotation.</title>
        <authorList>
            <consortium name="The Broad Institute Genomics Platform"/>
            <consortium name="The Broad Institute Genome Sequencing Center for Infectious Disease"/>
            <person name="Wu L."/>
            <person name="Ma J."/>
        </authorList>
    </citation>
    <scope>NUCLEOTIDE SEQUENCE [LARGE SCALE GENOMIC DNA]</scope>
    <source>
        <strain evidence="3">JCM30009</strain>
    </source>
</reference>
<proteinExistence type="predicted"/>
<dbReference type="Gene3D" id="1.10.10.1400">
    <property type="entry name" value="Terminase, small subunit, N-terminal DNA-binding domain, HTH motif"/>
    <property type="match status" value="1"/>
</dbReference>
<evidence type="ECO:0000313" key="3">
    <source>
        <dbReference type="Proteomes" id="UP001596169"/>
    </source>
</evidence>
<name>A0ABW1Q0J0_9ENTR</name>
<evidence type="ECO:0000313" key="2">
    <source>
        <dbReference type="EMBL" id="MFC6121737.1"/>
    </source>
</evidence>
<accession>A0ABW1Q0J0</accession>
<evidence type="ECO:0000256" key="1">
    <source>
        <dbReference type="SAM" id="MobiDB-lite"/>
    </source>
</evidence>
<dbReference type="Proteomes" id="UP001596169">
    <property type="component" value="Unassembled WGS sequence"/>
</dbReference>
<comment type="caution">
    <text evidence="2">The sequence shown here is derived from an EMBL/GenBank/DDBJ whole genome shotgun (WGS) entry which is preliminary data.</text>
</comment>